<dbReference type="Proteomes" id="UP001150924">
    <property type="component" value="Unassembled WGS sequence"/>
</dbReference>
<evidence type="ECO:0000256" key="2">
    <source>
        <dbReference type="SAM" id="SignalP"/>
    </source>
</evidence>
<gene>
    <name evidence="3" type="ORF">OV079_11120</name>
</gene>
<proteinExistence type="predicted"/>
<dbReference type="RefSeq" id="WP_267768111.1">
    <property type="nucleotide sequence ID" value="NZ_JAPNKE010000002.1"/>
</dbReference>
<dbReference type="AlphaFoldDB" id="A0A9X3IXR1"/>
<feature type="compositionally biased region" description="Pro residues" evidence="1">
    <location>
        <begin position="294"/>
        <end position="309"/>
    </location>
</feature>
<reference evidence="3" key="1">
    <citation type="submission" date="2022-11" db="EMBL/GenBank/DDBJ databases">
        <title>Minimal conservation of predation-associated metabolite biosynthetic gene clusters underscores biosynthetic potential of Myxococcota including descriptions for ten novel species: Archangium lansinium sp. nov., Myxococcus landrumus sp. nov., Nannocystis bai.</title>
        <authorList>
            <person name="Ahearne A."/>
            <person name="Stevens C."/>
            <person name="Phillips K."/>
        </authorList>
    </citation>
    <scope>NUCLEOTIDE SEQUENCE</scope>
    <source>
        <strain evidence="3">Na p29</strain>
    </source>
</reference>
<evidence type="ECO:0008006" key="5">
    <source>
        <dbReference type="Google" id="ProtNLM"/>
    </source>
</evidence>
<keyword evidence="4" id="KW-1185">Reference proteome</keyword>
<feature type="compositionally biased region" description="Low complexity" evidence="1">
    <location>
        <begin position="266"/>
        <end position="293"/>
    </location>
</feature>
<dbReference type="PROSITE" id="PS51257">
    <property type="entry name" value="PROKAR_LIPOPROTEIN"/>
    <property type="match status" value="1"/>
</dbReference>
<feature type="signal peptide" evidence="2">
    <location>
        <begin position="1"/>
        <end position="18"/>
    </location>
</feature>
<organism evidence="3 4">
    <name type="scientific">Nannocystis pusilla</name>
    <dbReference type="NCBI Taxonomy" id="889268"/>
    <lineage>
        <taxon>Bacteria</taxon>
        <taxon>Pseudomonadati</taxon>
        <taxon>Myxococcota</taxon>
        <taxon>Polyangia</taxon>
        <taxon>Nannocystales</taxon>
        <taxon>Nannocystaceae</taxon>
        <taxon>Nannocystis</taxon>
    </lineage>
</organism>
<comment type="caution">
    <text evidence="3">The sequence shown here is derived from an EMBL/GenBank/DDBJ whole genome shotgun (WGS) entry which is preliminary data.</text>
</comment>
<feature type="region of interest" description="Disordered" evidence="1">
    <location>
        <begin position="259"/>
        <end position="309"/>
    </location>
</feature>
<evidence type="ECO:0000256" key="1">
    <source>
        <dbReference type="SAM" id="MobiDB-lite"/>
    </source>
</evidence>
<feature type="chain" id="PRO_5040801102" description="Lipid/polyisoprenoid-binding YceI-like domain-containing protein" evidence="2">
    <location>
        <begin position="19"/>
        <end position="309"/>
    </location>
</feature>
<name>A0A9X3IXR1_9BACT</name>
<evidence type="ECO:0000313" key="4">
    <source>
        <dbReference type="Proteomes" id="UP001150924"/>
    </source>
</evidence>
<evidence type="ECO:0000313" key="3">
    <source>
        <dbReference type="EMBL" id="MCY1006103.1"/>
    </source>
</evidence>
<sequence>MSRRFPRALVLLVVLASACGGGEPVKLAPKAEKLEVKPPPPAPTTMHLAIDGTSGKLGFDMEAPIEKIRGKVPASALSGEVWLEPSDLAKSRGLVRVDLRDLELYQRTAPEAGKEFGEEVKNDTQNEHARQWLEISPDTPAEELAKNTVIEFALTRITDASVTDLSKVTGPERTVTFTASGDFLLHQRKAEKSVKLEAVFRYDGDALREVHVKSVEPLTIGLDEYDVRPRTGFSKLAAKTLEQLSPKVAKEAAVSLEFVARPDGKATSSGTPTSGAPGPSTDPSPAGSTAAPATPSPPAAEPAPAPAAK</sequence>
<protein>
    <recommendedName>
        <fullName evidence="5">Lipid/polyisoprenoid-binding YceI-like domain-containing protein</fullName>
    </recommendedName>
</protein>
<accession>A0A9X3IXR1</accession>
<keyword evidence="2" id="KW-0732">Signal</keyword>
<dbReference type="EMBL" id="JAPNKE010000002">
    <property type="protein sequence ID" value="MCY1006103.1"/>
    <property type="molecule type" value="Genomic_DNA"/>
</dbReference>